<sequence>MCSYLCCRLSRSALPALQLRNVFRPSEDPMQTSVASEQFMEGSTFSNASWGDGDAMVCSNATYILPPGRSALLENEECDLMSITAPKSILSYRRERSVPDEEVT</sequence>
<dbReference type="EMBL" id="UYSL01019790">
    <property type="protein sequence ID" value="VDL69884.1"/>
    <property type="molecule type" value="Genomic_DNA"/>
</dbReference>
<dbReference type="Proteomes" id="UP000271162">
    <property type="component" value="Unassembled WGS sequence"/>
</dbReference>
<name>A0A0N4XUB8_NIPBR</name>
<keyword evidence="2" id="KW-1185">Reference proteome</keyword>
<organism evidence="3">
    <name type="scientific">Nippostrongylus brasiliensis</name>
    <name type="common">Rat hookworm</name>
    <dbReference type="NCBI Taxonomy" id="27835"/>
    <lineage>
        <taxon>Eukaryota</taxon>
        <taxon>Metazoa</taxon>
        <taxon>Ecdysozoa</taxon>
        <taxon>Nematoda</taxon>
        <taxon>Chromadorea</taxon>
        <taxon>Rhabditida</taxon>
        <taxon>Rhabditina</taxon>
        <taxon>Rhabditomorpha</taxon>
        <taxon>Strongyloidea</taxon>
        <taxon>Heligmosomidae</taxon>
        <taxon>Nippostrongylus</taxon>
    </lineage>
</organism>
<evidence type="ECO:0000313" key="3">
    <source>
        <dbReference type="WBParaSite" id="NBR_0000629401-mRNA-1"/>
    </source>
</evidence>
<accession>A0A0N4XUB8</accession>
<evidence type="ECO:0000313" key="1">
    <source>
        <dbReference type="EMBL" id="VDL69884.1"/>
    </source>
</evidence>
<proteinExistence type="predicted"/>
<dbReference type="AlphaFoldDB" id="A0A0N4XUB8"/>
<evidence type="ECO:0000313" key="2">
    <source>
        <dbReference type="Proteomes" id="UP000271162"/>
    </source>
</evidence>
<reference evidence="1 2" key="2">
    <citation type="submission" date="2018-11" db="EMBL/GenBank/DDBJ databases">
        <authorList>
            <consortium name="Pathogen Informatics"/>
        </authorList>
    </citation>
    <scope>NUCLEOTIDE SEQUENCE [LARGE SCALE GENOMIC DNA]</scope>
</reference>
<gene>
    <name evidence="1" type="ORF">NBR_LOCUS6295</name>
</gene>
<dbReference type="STRING" id="27835.A0A0N4XUB8"/>
<protein>
    <submittedName>
        <fullName evidence="3">Secreted protein</fullName>
    </submittedName>
</protein>
<reference evidence="3" key="1">
    <citation type="submission" date="2017-02" db="UniProtKB">
        <authorList>
            <consortium name="WormBaseParasite"/>
        </authorList>
    </citation>
    <scope>IDENTIFICATION</scope>
</reference>
<dbReference type="WBParaSite" id="NBR_0000629401-mRNA-1">
    <property type="protein sequence ID" value="NBR_0000629401-mRNA-1"/>
    <property type="gene ID" value="NBR_0000629401"/>
</dbReference>